<dbReference type="EMBL" id="VHSH01000004">
    <property type="protein sequence ID" value="TQV79675.1"/>
    <property type="molecule type" value="Genomic_DNA"/>
</dbReference>
<sequence length="217" mass="22261">MAWGSGLALAGFLVALALPAPQVAADAAGRASLKAANFGAGQSSRDDFYGLETVDLAELSQLRGTFNVGGLEMAIGANIRTFVDGALVLESVAQVSPSGLVSEMVSSTASPPGGGVTFNFGRETDVPLQTVAPTNVDLGALAGDSGVAINDSNGFSAALHRITQNQILGVIVNTADGRSLRQELNIDVTVQNFGSFQQSIRSAVRNSRLINGISRAN</sequence>
<evidence type="ECO:0000256" key="1">
    <source>
        <dbReference type="SAM" id="SignalP"/>
    </source>
</evidence>
<evidence type="ECO:0000313" key="3">
    <source>
        <dbReference type="Proteomes" id="UP000315252"/>
    </source>
</evidence>
<feature type="signal peptide" evidence="1">
    <location>
        <begin position="1"/>
        <end position="24"/>
    </location>
</feature>
<comment type="caution">
    <text evidence="2">The sequence shown here is derived from an EMBL/GenBank/DDBJ whole genome shotgun (WGS) entry which is preliminary data.</text>
</comment>
<name>A0A545TR25_9PROT</name>
<reference evidence="2 3" key="1">
    <citation type="submission" date="2019-06" db="EMBL/GenBank/DDBJ databases">
        <title>Whole genome sequence for Rhodospirillaceae sp. R148.</title>
        <authorList>
            <person name="Wang G."/>
        </authorList>
    </citation>
    <scope>NUCLEOTIDE SEQUENCE [LARGE SCALE GENOMIC DNA]</scope>
    <source>
        <strain evidence="2 3">R148</strain>
    </source>
</reference>
<proteinExistence type="predicted"/>
<accession>A0A545TR25</accession>
<feature type="chain" id="PRO_5021965995" evidence="1">
    <location>
        <begin position="25"/>
        <end position="217"/>
    </location>
</feature>
<keyword evidence="1" id="KW-0732">Signal</keyword>
<dbReference type="AlphaFoldDB" id="A0A545TR25"/>
<keyword evidence="3" id="KW-1185">Reference proteome</keyword>
<evidence type="ECO:0000313" key="2">
    <source>
        <dbReference type="EMBL" id="TQV79675.1"/>
    </source>
</evidence>
<dbReference type="OrthoDB" id="7447229at2"/>
<dbReference type="Proteomes" id="UP000315252">
    <property type="component" value="Unassembled WGS sequence"/>
</dbReference>
<organism evidence="2 3">
    <name type="scientific">Denitrobaculum tricleocarpae</name>
    <dbReference type="NCBI Taxonomy" id="2591009"/>
    <lineage>
        <taxon>Bacteria</taxon>
        <taxon>Pseudomonadati</taxon>
        <taxon>Pseudomonadota</taxon>
        <taxon>Alphaproteobacteria</taxon>
        <taxon>Rhodospirillales</taxon>
        <taxon>Rhodospirillaceae</taxon>
        <taxon>Denitrobaculum</taxon>
    </lineage>
</organism>
<protein>
    <submittedName>
        <fullName evidence="2">Uncharacterized protein</fullName>
    </submittedName>
</protein>
<dbReference type="RefSeq" id="WP_142896855.1">
    <property type="nucleotide sequence ID" value="NZ_ML660055.1"/>
</dbReference>
<gene>
    <name evidence="2" type="ORF">FKG95_13250</name>
</gene>